<proteinExistence type="predicted"/>
<evidence type="ECO:0000313" key="3">
    <source>
        <dbReference type="Proteomes" id="UP001596065"/>
    </source>
</evidence>
<sequence>MATDTSRSAASGRSARSGTASLEVGAELEQTLAPLEARMKAARTRRTAPRFELRRHDLRQTRETWFRLVGPDGQDPTPEGS</sequence>
<dbReference type="Proteomes" id="UP001596065">
    <property type="component" value="Unassembled WGS sequence"/>
</dbReference>
<dbReference type="RefSeq" id="WP_344352356.1">
    <property type="nucleotide sequence ID" value="NZ_BAAASM010000060.1"/>
</dbReference>
<name>A0ABW0WK03_STRNO</name>
<feature type="region of interest" description="Disordered" evidence="1">
    <location>
        <begin position="1"/>
        <end position="25"/>
    </location>
</feature>
<organism evidence="2 3">
    <name type="scientific">Streptomyces nogalater</name>
    <dbReference type="NCBI Taxonomy" id="38314"/>
    <lineage>
        <taxon>Bacteria</taxon>
        <taxon>Bacillati</taxon>
        <taxon>Actinomycetota</taxon>
        <taxon>Actinomycetes</taxon>
        <taxon>Kitasatosporales</taxon>
        <taxon>Streptomycetaceae</taxon>
        <taxon>Streptomyces</taxon>
    </lineage>
</organism>
<accession>A0ABW0WK03</accession>
<keyword evidence="3" id="KW-1185">Reference proteome</keyword>
<evidence type="ECO:0000313" key="2">
    <source>
        <dbReference type="EMBL" id="MFC5657692.1"/>
    </source>
</evidence>
<protein>
    <submittedName>
        <fullName evidence="2">Uncharacterized protein</fullName>
    </submittedName>
</protein>
<dbReference type="EMBL" id="JBHSOE010000032">
    <property type="protein sequence ID" value="MFC5657692.1"/>
    <property type="molecule type" value="Genomic_DNA"/>
</dbReference>
<feature type="region of interest" description="Disordered" evidence="1">
    <location>
        <begin position="35"/>
        <end position="54"/>
    </location>
</feature>
<comment type="caution">
    <text evidence="2">The sequence shown here is derived from an EMBL/GenBank/DDBJ whole genome shotgun (WGS) entry which is preliminary data.</text>
</comment>
<gene>
    <name evidence="2" type="ORF">ACFP3J_19645</name>
</gene>
<feature type="compositionally biased region" description="Low complexity" evidence="1">
    <location>
        <begin position="1"/>
        <end position="21"/>
    </location>
</feature>
<evidence type="ECO:0000256" key="1">
    <source>
        <dbReference type="SAM" id="MobiDB-lite"/>
    </source>
</evidence>
<reference evidence="3" key="1">
    <citation type="journal article" date="2019" name="Int. J. Syst. Evol. Microbiol.">
        <title>The Global Catalogue of Microorganisms (GCM) 10K type strain sequencing project: providing services to taxonomists for standard genome sequencing and annotation.</title>
        <authorList>
            <consortium name="The Broad Institute Genomics Platform"/>
            <consortium name="The Broad Institute Genome Sequencing Center for Infectious Disease"/>
            <person name="Wu L."/>
            <person name="Ma J."/>
        </authorList>
    </citation>
    <scope>NUCLEOTIDE SEQUENCE [LARGE SCALE GENOMIC DNA]</scope>
    <source>
        <strain evidence="3">KCTC 5701</strain>
    </source>
</reference>